<dbReference type="Gene3D" id="1.10.10.10">
    <property type="entry name" value="Winged helix-like DNA-binding domain superfamily/Winged helix DNA-binding domain"/>
    <property type="match status" value="1"/>
</dbReference>
<evidence type="ECO:0000256" key="1">
    <source>
        <dbReference type="SAM" id="Phobius"/>
    </source>
</evidence>
<name>A0A095SVJ3_9FLAO</name>
<comment type="caution">
    <text evidence="4">The sequence shown here is derived from an EMBL/GenBank/DDBJ whole genome shotgun (WGS) entry which is preliminary data.</text>
</comment>
<dbReference type="InterPro" id="IPR016032">
    <property type="entry name" value="Sig_transdc_resp-reg_C-effctor"/>
</dbReference>
<dbReference type="InterPro" id="IPR015943">
    <property type="entry name" value="WD40/YVTN_repeat-like_dom_sf"/>
</dbReference>
<dbReference type="EMBL" id="JRHH01000002">
    <property type="protein sequence ID" value="KGD68691.1"/>
    <property type="molecule type" value="Genomic_DNA"/>
</dbReference>
<dbReference type="Gene3D" id="2.130.10.10">
    <property type="entry name" value="YVTN repeat-like/Quinoprotein amine dehydrogenase"/>
    <property type="match status" value="1"/>
</dbReference>
<dbReference type="SUPFAM" id="SSF50998">
    <property type="entry name" value="Quinoprotein alcohol dehydrogenase-like"/>
    <property type="match status" value="1"/>
</dbReference>
<evidence type="ECO:0000259" key="3">
    <source>
        <dbReference type="SMART" id="SM00421"/>
    </source>
</evidence>
<keyword evidence="1" id="KW-0812">Transmembrane</keyword>
<dbReference type="AlphaFoldDB" id="A0A095SVJ3"/>
<keyword evidence="1" id="KW-0472">Membrane</keyword>
<sequence>MKRFFLNIVLLFLLTAKLNAQDLLPFVENITKANYNGDNQVWSVTQGDDNAMYFANNHFFLRYNGVIWEKYTLPNKTIIRSVFADGERIYTGSFNELGYWKRVAGVMRYFSLSKENLFFGEAVNEEIWKIFKFKDKIYFQSFNQIFIYDGKNIKKLDLPSQISYCFPIDNKLYVASVNNGVYLYENGKFSKKSSWSLLENNIVHSIEFNNNKMYFFTRKNGVFVEENGVLSPWKSVLNESLKSELINTARFIDSNRVAIGTAFKGIYIVDINDNSYISINRNNSLKNNSVLSIGFDKENDLWLGMDNGITHIEINSPYKSFVDNTGILGTLYSIAPMQNGYLLGSNHGVFKYENKKLYFINGSQGQVWQIDKVNSKYVIGHNDGTFIYDQSLNKINNVNGGWKLLKNNFNTTYFQANYSGIVVYDNDSFSNFYKIDKLTKPIKNVAQNNRNELWAVDNYKSLYKIEFDDNYIAKNIINVTKNNGIKNDFNVKLFSFKNEILFYINNNWYKNNSITNKLELSEQFNKSFKDITGISSIDENSFLIIKEGLFYVVKYENNQFAWNLIPKKYYEGKSINEETKVLKQGNQIVINLDDGFFIYELENKQLKSQKVQIEGFYNSNIITDDTTVNFNQSVELNVITPYYGFNKANLFYTYNNSNYLPIENGKIILNNLDNGWKEITVYIRKGTKFIKLADYEFKVARPWYFSFWMVLFYILLVAGTFFLYYRWNKVRYLEKIKLKEEELKHQKEIIQLELNAENKIKMQEYEKHVLEIQVQTKASEVAGKSLSIAKQSEMIDSIQTIMNSEGNIQSLKSKINKVIKINSLNKNEWKEFEINLFKSNEEFIKALTAKYNNLTPKDIRLCIYLKMNLSSKEIAQLMNISYRGVELHRYRLRKKIGISQEENLSKFLMNI</sequence>
<dbReference type="eggNOG" id="COG2197">
    <property type="taxonomic scope" value="Bacteria"/>
</dbReference>
<feature type="domain" description="HTH luxR-type" evidence="3">
    <location>
        <begin position="851"/>
        <end position="908"/>
    </location>
</feature>
<evidence type="ECO:0000313" key="5">
    <source>
        <dbReference type="Proteomes" id="UP000029554"/>
    </source>
</evidence>
<keyword evidence="4" id="KW-0418">Kinase</keyword>
<dbReference type="OrthoDB" id="1090267at2"/>
<keyword evidence="4" id="KW-0808">Transferase</keyword>
<dbReference type="eggNOG" id="COG3292">
    <property type="taxonomic scope" value="Bacteria"/>
</dbReference>
<proteinExistence type="predicted"/>
<dbReference type="GO" id="GO:0006355">
    <property type="term" value="P:regulation of DNA-templated transcription"/>
    <property type="evidence" value="ECO:0007669"/>
    <property type="project" value="InterPro"/>
</dbReference>
<dbReference type="GO" id="GO:0016301">
    <property type="term" value="F:kinase activity"/>
    <property type="evidence" value="ECO:0007669"/>
    <property type="project" value="UniProtKB-KW"/>
</dbReference>
<dbReference type="InterPro" id="IPR000792">
    <property type="entry name" value="Tscrpt_reg_LuxR_C"/>
</dbReference>
<feature type="transmembrane region" description="Helical" evidence="1">
    <location>
        <begin position="703"/>
        <end position="725"/>
    </location>
</feature>
<keyword evidence="5" id="KW-1185">Reference proteome</keyword>
<protein>
    <submittedName>
        <fullName evidence="4">Histidine kinase</fullName>
    </submittedName>
</protein>
<organism evidence="4 5">
    <name type="scientific">Flavobacterium aquatile LMG 4008 = ATCC 11947</name>
    <dbReference type="NCBI Taxonomy" id="1453498"/>
    <lineage>
        <taxon>Bacteria</taxon>
        <taxon>Pseudomonadati</taxon>
        <taxon>Bacteroidota</taxon>
        <taxon>Flavobacteriia</taxon>
        <taxon>Flavobacteriales</taxon>
        <taxon>Flavobacteriaceae</taxon>
        <taxon>Flavobacterium</taxon>
    </lineage>
</organism>
<evidence type="ECO:0000256" key="2">
    <source>
        <dbReference type="SAM" id="SignalP"/>
    </source>
</evidence>
<dbReference type="GO" id="GO:0003677">
    <property type="term" value="F:DNA binding"/>
    <property type="evidence" value="ECO:0007669"/>
    <property type="project" value="InterPro"/>
</dbReference>
<dbReference type="SUPFAM" id="SSF46894">
    <property type="entry name" value="C-terminal effector domain of the bipartite response regulators"/>
    <property type="match status" value="1"/>
</dbReference>
<feature type="chain" id="PRO_5001918298" evidence="2">
    <location>
        <begin position="21"/>
        <end position="911"/>
    </location>
</feature>
<keyword evidence="1" id="KW-1133">Transmembrane helix</keyword>
<dbReference type="InterPro" id="IPR036388">
    <property type="entry name" value="WH-like_DNA-bd_sf"/>
</dbReference>
<evidence type="ECO:0000313" key="4">
    <source>
        <dbReference type="EMBL" id="KGD68691.1"/>
    </source>
</evidence>
<dbReference type="Proteomes" id="UP000029554">
    <property type="component" value="Unassembled WGS sequence"/>
</dbReference>
<accession>A0A095SVJ3</accession>
<dbReference type="SMART" id="SM00421">
    <property type="entry name" value="HTH_LUXR"/>
    <property type="match status" value="1"/>
</dbReference>
<keyword evidence="2" id="KW-0732">Signal</keyword>
<dbReference type="RefSeq" id="WP_035124358.1">
    <property type="nucleotide sequence ID" value="NZ_JRHH01000002.1"/>
</dbReference>
<dbReference type="InterPro" id="IPR011047">
    <property type="entry name" value="Quinoprotein_ADH-like_sf"/>
</dbReference>
<feature type="signal peptide" evidence="2">
    <location>
        <begin position="1"/>
        <end position="20"/>
    </location>
</feature>
<gene>
    <name evidence="4" type="ORF">LG45_03335</name>
</gene>
<reference evidence="4 5" key="1">
    <citation type="submission" date="2014-09" db="EMBL/GenBank/DDBJ databases">
        <title>Whole Genome Shotgun of Flavobacterium aquatile LMG 4008.</title>
        <authorList>
            <person name="Gale A.N."/>
            <person name="Pipes S.E."/>
            <person name="Newman J.D."/>
        </authorList>
    </citation>
    <scope>NUCLEOTIDE SEQUENCE [LARGE SCALE GENOMIC DNA]</scope>
    <source>
        <strain evidence="4 5">LMG 4008</strain>
    </source>
</reference>
<dbReference type="STRING" id="1453498.LG45_03335"/>